<dbReference type="Pfam" id="PF03992">
    <property type="entry name" value="ABM"/>
    <property type="match status" value="1"/>
</dbReference>
<evidence type="ECO:0000313" key="2">
    <source>
        <dbReference type="EMBL" id="KAK5173493.1"/>
    </source>
</evidence>
<sequence>MAQEVHIVATLAPKADKVDRFKDLMSQMCKDVHAKEEGSTHRYILTEQLGTPEGEPKFVMVETYKDKNAADSHTQTDHFKQLFGVMEKEGLLREGPWLAQTVSKAGFERDRKLI</sequence>
<comment type="caution">
    <text evidence="2">The sequence shown here is derived from an EMBL/GenBank/DDBJ whole genome shotgun (WGS) entry which is preliminary data.</text>
</comment>
<dbReference type="RefSeq" id="XP_064662188.1">
    <property type="nucleotide sequence ID" value="XM_064799433.1"/>
</dbReference>
<dbReference type="Proteomes" id="UP001337655">
    <property type="component" value="Unassembled WGS sequence"/>
</dbReference>
<dbReference type="InterPro" id="IPR011008">
    <property type="entry name" value="Dimeric_a/b-barrel"/>
</dbReference>
<accession>A0AAV9PIP6</accession>
<reference evidence="2 3" key="1">
    <citation type="submission" date="2023-08" db="EMBL/GenBank/DDBJ databases">
        <title>Black Yeasts Isolated from many extreme environments.</title>
        <authorList>
            <person name="Coleine C."/>
            <person name="Stajich J.E."/>
            <person name="Selbmann L."/>
        </authorList>
    </citation>
    <scope>NUCLEOTIDE SEQUENCE [LARGE SCALE GENOMIC DNA]</scope>
    <source>
        <strain evidence="2 3">CCFEE 5935</strain>
    </source>
</reference>
<dbReference type="SUPFAM" id="SSF54909">
    <property type="entry name" value="Dimeric alpha+beta barrel"/>
    <property type="match status" value="1"/>
</dbReference>
<dbReference type="EMBL" id="JAVRRT010000003">
    <property type="protein sequence ID" value="KAK5173493.1"/>
    <property type="molecule type" value="Genomic_DNA"/>
</dbReference>
<evidence type="ECO:0000313" key="3">
    <source>
        <dbReference type="Proteomes" id="UP001337655"/>
    </source>
</evidence>
<dbReference type="Gene3D" id="3.30.70.100">
    <property type="match status" value="1"/>
</dbReference>
<dbReference type="InterPro" id="IPR007138">
    <property type="entry name" value="ABM_dom"/>
</dbReference>
<organism evidence="2 3">
    <name type="scientific">Saxophila tyrrhenica</name>
    <dbReference type="NCBI Taxonomy" id="1690608"/>
    <lineage>
        <taxon>Eukaryota</taxon>
        <taxon>Fungi</taxon>
        <taxon>Dikarya</taxon>
        <taxon>Ascomycota</taxon>
        <taxon>Pezizomycotina</taxon>
        <taxon>Dothideomycetes</taxon>
        <taxon>Dothideomycetidae</taxon>
        <taxon>Mycosphaerellales</taxon>
        <taxon>Extremaceae</taxon>
        <taxon>Saxophila</taxon>
    </lineage>
</organism>
<dbReference type="GeneID" id="89923521"/>
<proteinExistence type="predicted"/>
<dbReference type="AlphaFoldDB" id="A0AAV9PIP6"/>
<feature type="domain" description="ABM" evidence="1">
    <location>
        <begin position="5"/>
        <end position="102"/>
    </location>
</feature>
<name>A0AAV9PIP6_9PEZI</name>
<protein>
    <recommendedName>
        <fullName evidence="1">ABM domain-containing protein</fullName>
    </recommendedName>
</protein>
<evidence type="ECO:0000259" key="1">
    <source>
        <dbReference type="PROSITE" id="PS51725"/>
    </source>
</evidence>
<dbReference type="PROSITE" id="PS51725">
    <property type="entry name" value="ABM"/>
    <property type="match status" value="1"/>
</dbReference>
<dbReference type="PANTHER" id="PTHR40624">
    <property type="entry name" value="BIOSYNTHESIS MONOOXYGENASE, PUTATIVE (AFU_ORTHOLOGUE AFUA_1G12025)-RELATED"/>
    <property type="match status" value="1"/>
</dbReference>
<keyword evidence="3" id="KW-1185">Reference proteome</keyword>
<dbReference type="PANTHER" id="PTHR40624:SF1">
    <property type="entry name" value="BIOSYNTHESIS MONOOXYGENASE, PUTATIVE (AFU_ORTHOLOGUE AFUA_1G12025)-RELATED"/>
    <property type="match status" value="1"/>
</dbReference>
<gene>
    <name evidence="2" type="ORF">LTR77_002174</name>
</gene>